<dbReference type="AlphaFoldDB" id="A0A7W7H1T7"/>
<dbReference type="InterPro" id="IPR025334">
    <property type="entry name" value="DUF4240"/>
</dbReference>
<dbReference type="EMBL" id="JACHNB010000001">
    <property type="protein sequence ID" value="MBB4742244.1"/>
    <property type="molecule type" value="Genomic_DNA"/>
</dbReference>
<protein>
    <recommendedName>
        <fullName evidence="1">DUF4240 domain-containing protein</fullName>
    </recommendedName>
</protein>
<reference evidence="2 3" key="1">
    <citation type="submission" date="2020-08" db="EMBL/GenBank/DDBJ databases">
        <title>Sequencing the genomes of 1000 actinobacteria strains.</title>
        <authorList>
            <person name="Klenk H.-P."/>
        </authorList>
    </citation>
    <scope>NUCLEOTIDE SEQUENCE [LARGE SCALE GENOMIC DNA]</scope>
    <source>
        <strain evidence="2 3">DSM 45809</strain>
    </source>
</reference>
<accession>A0A7W7H1T7</accession>
<organism evidence="2 3">
    <name type="scientific">Actinoplanes octamycinicus</name>
    <dbReference type="NCBI Taxonomy" id="135948"/>
    <lineage>
        <taxon>Bacteria</taxon>
        <taxon>Bacillati</taxon>
        <taxon>Actinomycetota</taxon>
        <taxon>Actinomycetes</taxon>
        <taxon>Micromonosporales</taxon>
        <taxon>Micromonosporaceae</taxon>
        <taxon>Actinoplanes</taxon>
    </lineage>
</organism>
<evidence type="ECO:0000313" key="2">
    <source>
        <dbReference type="EMBL" id="MBB4742244.1"/>
    </source>
</evidence>
<evidence type="ECO:0000259" key="1">
    <source>
        <dbReference type="Pfam" id="PF14024"/>
    </source>
</evidence>
<evidence type="ECO:0000313" key="3">
    <source>
        <dbReference type="Proteomes" id="UP000546162"/>
    </source>
</evidence>
<dbReference type="RefSeq" id="WP_185042641.1">
    <property type="nucleotide sequence ID" value="NZ_BAABFG010000005.1"/>
</dbReference>
<comment type="caution">
    <text evidence="2">The sequence shown here is derived from an EMBL/GenBank/DDBJ whole genome shotgun (WGS) entry which is preliminary data.</text>
</comment>
<sequence>MDLDSFWSLVERSAAVSDDPDERNEWLAEELTGLSDSDLLDFHDHLREQMHRVANWLTWHAASLIMRGCSDDGFTGFRAWVVGLGRAAVDSVAEHPDNLADRPEVQRLVGRHMRDWAEAEWPYSEELEFVAVEEYHRRFGEQASIYDALEARGDDKPQALQQVDEVSRDHRDPEEARNRLPRLAAMFPQG</sequence>
<keyword evidence="3" id="KW-1185">Reference proteome</keyword>
<dbReference type="Pfam" id="PF14024">
    <property type="entry name" value="DUF4240"/>
    <property type="match status" value="1"/>
</dbReference>
<name>A0A7W7H1T7_9ACTN</name>
<feature type="domain" description="DUF4240" evidence="1">
    <location>
        <begin position="1"/>
        <end position="136"/>
    </location>
</feature>
<gene>
    <name evidence="2" type="ORF">BJY16_005703</name>
</gene>
<dbReference type="Proteomes" id="UP000546162">
    <property type="component" value="Unassembled WGS sequence"/>
</dbReference>
<proteinExistence type="predicted"/>